<accession>A0A2H3SMZ1</accession>
<reference evidence="2" key="1">
    <citation type="submission" date="2016-09" db="EMBL/GenBank/DDBJ databases">
        <authorList>
            <person name="Guldener U."/>
        </authorList>
    </citation>
    <scope>NUCLEOTIDE SEQUENCE [LARGE SCALE GENOMIC DNA]</scope>
    <source>
        <strain evidence="2">V64-1</strain>
    </source>
</reference>
<proteinExistence type="predicted"/>
<gene>
    <name evidence="1" type="ORF">FRV6_02060</name>
</gene>
<evidence type="ECO:0000313" key="1">
    <source>
        <dbReference type="EMBL" id="SCO77848.1"/>
    </source>
</evidence>
<dbReference type="AlphaFoldDB" id="A0A2H3SMZ1"/>
<dbReference type="EMBL" id="FMJY01000001">
    <property type="protein sequence ID" value="SCO77848.1"/>
    <property type="molecule type" value="Genomic_DNA"/>
</dbReference>
<dbReference type="OrthoDB" id="10426996at2759"/>
<evidence type="ECO:0000313" key="2">
    <source>
        <dbReference type="Proteomes" id="UP000219369"/>
    </source>
</evidence>
<protein>
    <submittedName>
        <fullName evidence="1">Uncharacterized protein</fullName>
    </submittedName>
</protein>
<sequence length="38" mass="4153">MSSDQDSGPGPDIPSWIVQNKGLIEAALRSNVWDPFHS</sequence>
<organism evidence="1 2">
    <name type="scientific">Fusarium oxysporum</name>
    <name type="common">Fusarium vascular wilt</name>
    <dbReference type="NCBI Taxonomy" id="5507"/>
    <lineage>
        <taxon>Eukaryota</taxon>
        <taxon>Fungi</taxon>
        <taxon>Dikarya</taxon>
        <taxon>Ascomycota</taxon>
        <taxon>Pezizomycotina</taxon>
        <taxon>Sordariomycetes</taxon>
        <taxon>Hypocreomycetidae</taxon>
        <taxon>Hypocreales</taxon>
        <taxon>Nectriaceae</taxon>
        <taxon>Fusarium</taxon>
        <taxon>Fusarium oxysporum species complex</taxon>
    </lineage>
</organism>
<name>A0A2H3SMZ1_FUSOX</name>
<dbReference type="Proteomes" id="UP000219369">
    <property type="component" value="Unassembled WGS sequence"/>
</dbReference>